<reference evidence="1" key="3">
    <citation type="submission" date="2023-05" db="EMBL/GenBank/DDBJ databases">
        <authorList>
            <person name="Smith C.H."/>
        </authorList>
    </citation>
    <scope>NUCLEOTIDE SEQUENCE</scope>
    <source>
        <strain evidence="1">CHS0354</strain>
        <tissue evidence="1">Mantle</tissue>
    </source>
</reference>
<dbReference type="Proteomes" id="UP001195483">
    <property type="component" value="Unassembled WGS sequence"/>
</dbReference>
<evidence type="ECO:0000313" key="1">
    <source>
        <dbReference type="EMBL" id="KAK3600213.1"/>
    </source>
</evidence>
<dbReference type="AlphaFoldDB" id="A0AAE0SYG4"/>
<organism evidence="1 2">
    <name type="scientific">Potamilus streckersoni</name>
    <dbReference type="NCBI Taxonomy" id="2493646"/>
    <lineage>
        <taxon>Eukaryota</taxon>
        <taxon>Metazoa</taxon>
        <taxon>Spiralia</taxon>
        <taxon>Lophotrochozoa</taxon>
        <taxon>Mollusca</taxon>
        <taxon>Bivalvia</taxon>
        <taxon>Autobranchia</taxon>
        <taxon>Heteroconchia</taxon>
        <taxon>Palaeoheterodonta</taxon>
        <taxon>Unionida</taxon>
        <taxon>Unionoidea</taxon>
        <taxon>Unionidae</taxon>
        <taxon>Ambleminae</taxon>
        <taxon>Lampsilini</taxon>
        <taxon>Potamilus</taxon>
    </lineage>
</organism>
<sequence>MITCLRLTRLEPRRPSKTTILNNAFTRRIFGPTPSQLEYSKEQLEWKHLAMQMRSRRWRWLGHVCLAPIALPRIAF</sequence>
<evidence type="ECO:0000313" key="2">
    <source>
        <dbReference type="Proteomes" id="UP001195483"/>
    </source>
</evidence>
<keyword evidence="2" id="KW-1185">Reference proteome</keyword>
<accession>A0AAE0SYG4</accession>
<proteinExistence type="predicted"/>
<reference evidence="1" key="2">
    <citation type="journal article" date="2021" name="Genome Biol. Evol.">
        <title>Developing a high-quality reference genome for a parasitic bivalve with doubly uniparental inheritance (Bivalvia: Unionida).</title>
        <authorList>
            <person name="Smith C.H."/>
        </authorList>
    </citation>
    <scope>NUCLEOTIDE SEQUENCE</scope>
    <source>
        <strain evidence="1">CHS0354</strain>
        <tissue evidence="1">Mantle</tissue>
    </source>
</reference>
<reference evidence="1" key="1">
    <citation type="journal article" date="2021" name="Genome Biol. Evol.">
        <title>A High-Quality Reference Genome for a Parasitic Bivalve with Doubly Uniparental Inheritance (Bivalvia: Unionida).</title>
        <authorList>
            <person name="Smith C.H."/>
        </authorList>
    </citation>
    <scope>NUCLEOTIDE SEQUENCE</scope>
    <source>
        <strain evidence="1">CHS0354</strain>
    </source>
</reference>
<protein>
    <submittedName>
        <fullName evidence="1">Uncharacterized protein</fullName>
    </submittedName>
</protein>
<name>A0AAE0SYG4_9BIVA</name>
<dbReference type="EMBL" id="JAEAOA010001207">
    <property type="protein sequence ID" value="KAK3600213.1"/>
    <property type="molecule type" value="Genomic_DNA"/>
</dbReference>
<gene>
    <name evidence="1" type="ORF">CHS0354_019839</name>
</gene>
<comment type="caution">
    <text evidence="1">The sequence shown here is derived from an EMBL/GenBank/DDBJ whole genome shotgun (WGS) entry which is preliminary data.</text>
</comment>